<protein>
    <submittedName>
        <fullName evidence="5">rRNA methyltransferase</fullName>
    </submittedName>
</protein>
<dbReference type="CDD" id="cd18095">
    <property type="entry name" value="SpoU-like_rRNA-MTase"/>
    <property type="match status" value="1"/>
</dbReference>
<dbReference type="InterPro" id="IPR001537">
    <property type="entry name" value="SpoU_MeTrfase"/>
</dbReference>
<dbReference type="InterPro" id="IPR004441">
    <property type="entry name" value="rRNA_MeTrfase_TrmH"/>
</dbReference>
<dbReference type="InterPro" id="IPR013123">
    <property type="entry name" value="SpoU_subst-bd"/>
</dbReference>
<feature type="compositionally biased region" description="Basic and acidic residues" evidence="3">
    <location>
        <begin position="17"/>
        <end position="41"/>
    </location>
</feature>
<evidence type="ECO:0000256" key="2">
    <source>
        <dbReference type="ARBA" id="ARBA00022679"/>
    </source>
</evidence>
<keyword evidence="1 5" id="KW-0489">Methyltransferase</keyword>
<accession>A0ABQ6ZK14</accession>
<dbReference type="SUPFAM" id="SSF55315">
    <property type="entry name" value="L30e-like"/>
    <property type="match status" value="1"/>
</dbReference>
<dbReference type="InterPro" id="IPR029064">
    <property type="entry name" value="Ribosomal_eL30-like_sf"/>
</dbReference>
<dbReference type="GO" id="GO:0032259">
    <property type="term" value="P:methylation"/>
    <property type="evidence" value="ECO:0007669"/>
    <property type="project" value="UniProtKB-KW"/>
</dbReference>
<evidence type="ECO:0000313" key="5">
    <source>
        <dbReference type="EMBL" id="KAF1726457.1"/>
    </source>
</evidence>
<proteinExistence type="predicted"/>
<dbReference type="SUPFAM" id="SSF75217">
    <property type="entry name" value="alpha/beta knot"/>
    <property type="match status" value="1"/>
</dbReference>
<dbReference type="Proteomes" id="UP000781710">
    <property type="component" value="Unassembled WGS sequence"/>
</dbReference>
<name>A0ABQ6ZK14_9GAMM</name>
<dbReference type="SMART" id="SM00967">
    <property type="entry name" value="SpoU_sub_bind"/>
    <property type="match status" value="1"/>
</dbReference>
<dbReference type="Pfam" id="PF00588">
    <property type="entry name" value="SpoU_methylase"/>
    <property type="match status" value="1"/>
</dbReference>
<feature type="region of interest" description="Disordered" evidence="3">
    <location>
        <begin position="1"/>
        <end position="44"/>
    </location>
</feature>
<gene>
    <name evidence="5" type="ORF">CSC78_05015</name>
</gene>
<dbReference type="GO" id="GO:0008168">
    <property type="term" value="F:methyltransferase activity"/>
    <property type="evidence" value="ECO:0007669"/>
    <property type="project" value="UniProtKB-KW"/>
</dbReference>
<feature type="domain" description="RNA 2-O ribose methyltransferase substrate binding" evidence="4">
    <location>
        <begin position="50"/>
        <end position="125"/>
    </location>
</feature>
<feature type="compositionally biased region" description="Pro residues" evidence="3">
    <location>
        <begin position="7"/>
        <end position="16"/>
    </location>
</feature>
<sequence>MSNPWNNRPPRPPGNPPERRRPPRAQEDRSARAPAPREERVAGASRSELRLYGLNAVHAVFARRPEAIRKVYLTESRIPALKPLLAWCVKQRVGYRVVEEGDLDRLAASTHHEGVVADVLKVEPMPMGDWLRTLPDGTPGAALWLDGVGNPHNFGAILRSAAHFGVAGILLPRDSTLAISGAAARVAEGGAEQVPLVRMGQTENAAAQLRNAGFSLAATVVRGGVDLFAATLPKRLVYVMGAEGEGMDAQLAAACDTRLSIPGSGAVESLNVAAATAVFLAQWKQRSR</sequence>
<keyword evidence="2" id="KW-0808">Transferase</keyword>
<dbReference type="EMBL" id="PDWW01000004">
    <property type="protein sequence ID" value="KAF1726457.1"/>
    <property type="molecule type" value="Genomic_DNA"/>
</dbReference>
<dbReference type="PANTHER" id="PTHR46429:SF2">
    <property type="entry name" value="TRNA_RRNA METHYLTRANSFERASE"/>
    <property type="match status" value="1"/>
</dbReference>
<organism evidence="5 6">
    <name type="scientific">Pseudoxanthomonas japonensis</name>
    <dbReference type="NCBI Taxonomy" id="69284"/>
    <lineage>
        <taxon>Bacteria</taxon>
        <taxon>Pseudomonadati</taxon>
        <taxon>Pseudomonadota</taxon>
        <taxon>Gammaproteobacteria</taxon>
        <taxon>Lysobacterales</taxon>
        <taxon>Lysobacteraceae</taxon>
        <taxon>Pseudoxanthomonas</taxon>
    </lineage>
</organism>
<dbReference type="RefSeq" id="WP_338015130.1">
    <property type="nucleotide sequence ID" value="NZ_JBHSRQ010000004.1"/>
</dbReference>
<keyword evidence="6" id="KW-1185">Reference proteome</keyword>
<evidence type="ECO:0000256" key="1">
    <source>
        <dbReference type="ARBA" id="ARBA00022603"/>
    </source>
</evidence>
<dbReference type="PANTHER" id="PTHR46429">
    <property type="entry name" value="23S RRNA (GUANOSINE-2'-O-)-METHYLTRANSFERASE RLMB"/>
    <property type="match status" value="1"/>
</dbReference>
<dbReference type="InterPro" id="IPR029026">
    <property type="entry name" value="tRNA_m1G_MTases_N"/>
</dbReference>
<evidence type="ECO:0000259" key="4">
    <source>
        <dbReference type="SMART" id="SM00967"/>
    </source>
</evidence>
<evidence type="ECO:0000256" key="3">
    <source>
        <dbReference type="SAM" id="MobiDB-lite"/>
    </source>
</evidence>
<dbReference type="Pfam" id="PF08032">
    <property type="entry name" value="SpoU_sub_bind"/>
    <property type="match status" value="1"/>
</dbReference>
<comment type="caution">
    <text evidence="5">The sequence shown here is derived from an EMBL/GenBank/DDBJ whole genome shotgun (WGS) entry which is preliminary data.</text>
</comment>
<reference evidence="5 6" key="1">
    <citation type="submission" date="2017-10" db="EMBL/GenBank/DDBJ databases">
        <title>Whole genome sequencing of members of genus Pseudoxanthomonas.</title>
        <authorList>
            <person name="Kumar S."/>
            <person name="Bansal K."/>
            <person name="Kaur A."/>
            <person name="Patil P."/>
            <person name="Sharma S."/>
            <person name="Patil P.B."/>
        </authorList>
    </citation>
    <scope>NUCLEOTIDE SEQUENCE [LARGE SCALE GENOMIC DNA]</scope>
    <source>
        <strain evidence="5 6">DSM 17109</strain>
    </source>
</reference>
<evidence type="ECO:0000313" key="6">
    <source>
        <dbReference type="Proteomes" id="UP000781710"/>
    </source>
</evidence>
<dbReference type="Gene3D" id="3.40.1280.10">
    <property type="match status" value="1"/>
</dbReference>
<dbReference type="InterPro" id="IPR029028">
    <property type="entry name" value="Alpha/beta_knot_MTases"/>
</dbReference>
<dbReference type="Gene3D" id="3.30.1330.30">
    <property type="match status" value="1"/>
</dbReference>